<evidence type="ECO:0000256" key="1">
    <source>
        <dbReference type="ARBA" id="ARBA00023012"/>
    </source>
</evidence>
<evidence type="ECO:0000256" key="2">
    <source>
        <dbReference type="PROSITE-ProRule" id="PRU00110"/>
    </source>
</evidence>
<dbReference type="AlphaFoldDB" id="A0A4P8EGG9"/>
<dbReference type="InterPro" id="IPR008207">
    <property type="entry name" value="Sig_transdc_His_kin_Hpt_dom"/>
</dbReference>
<keyword evidence="1" id="KW-0902">Two-component regulatory system</keyword>
<accession>A0A4P8EGG9</accession>
<name>A0A4P8EGG9_9RHOB</name>
<dbReference type="OrthoDB" id="7867809at2"/>
<feature type="modified residue" description="Phosphohistidine" evidence="2">
    <location>
        <position position="51"/>
    </location>
</feature>
<proteinExistence type="predicted"/>
<reference evidence="4 5" key="1">
    <citation type="submission" date="2019-05" db="EMBL/GenBank/DDBJ databases">
        <title>Pseudorhodobacter turbinis sp. nov., isolated from the gut of the Korean turban shell.</title>
        <authorList>
            <person name="Jeong Y.-S."/>
            <person name="Kang W.-R."/>
            <person name="Bae J.-W."/>
        </authorList>
    </citation>
    <scope>NUCLEOTIDE SEQUENCE [LARGE SCALE GENOMIC DNA]</scope>
    <source>
        <strain evidence="4 5">S12M18</strain>
    </source>
</reference>
<dbReference type="SUPFAM" id="SSF47226">
    <property type="entry name" value="Histidine-containing phosphotransfer domain, HPT domain"/>
    <property type="match status" value="1"/>
</dbReference>
<dbReference type="GO" id="GO:0004672">
    <property type="term" value="F:protein kinase activity"/>
    <property type="evidence" value="ECO:0007669"/>
    <property type="project" value="UniProtKB-ARBA"/>
</dbReference>
<evidence type="ECO:0000313" key="5">
    <source>
        <dbReference type="Proteomes" id="UP000298631"/>
    </source>
</evidence>
<dbReference type="Proteomes" id="UP000298631">
    <property type="component" value="Chromosome"/>
</dbReference>
<gene>
    <name evidence="4" type="ORF">EOK75_08670</name>
</gene>
<keyword evidence="2" id="KW-0597">Phosphoprotein</keyword>
<dbReference type="Pfam" id="PF01627">
    <property type="entry name" value="Hpt"/>
    <property type="match status" value="1"/>
</dbReference>
<sequence>MIDWDRINELRNEIGAEDFAEVVEMFLEEADEVAVTIAAGIEPDAVEAALHFLKGSALNLGFQELAQLCQTGEKAAAKGDAATIDLGKVISVYEESKTSFTQGKETYAA</sequence>
<feature type="domain" description="HPt" evidence="3">
    <location>
        <begin position="12"/>
        <end position="107"/>
    </location>
</feature>
<dbReference type="Gene3D" id="1.20.120.160">
    <property type="entry name" value="HPT domain"/>
    <property type="match status" value="1"/>
</dbReference>
<dbReference type="CDD" id="cd00088">
    <property type="entry name" value="HPT"/>
    <property type="match status" value="1"/>
</dbReference>
<dbReference type="GO" id="GO:0000160">
    <property type="term" value="P:phosphorelay signal transduction system"/>
    <property type="evidence" value="ECO:0007669"/>
    <property type="project" value="UniProtKB-KW"/>
</dbReference>
<evidence type="ECO:0000313" key="4">
    <source>
        <dbReference type="EMBL" id="QCO55813.1"/>
    </source>
</evidence>
<keyword evidence="5" id="KW-1185">Reference proteome</keyword>
<evidence type="ECO:0000259" key="3">
    <source>
        <dbReference type="PROSITE" id="PS50894"/>
    </source>
</evidence>
<dbReference type="EMBL" id="CP039964">
    <property type="protein sequence ID" value="QCO55813.1"/>
    <property type="molecule type" value="Genomic_DNA"/>
</dbReference>
<dbReference type="RefSeq" id="WP_137193574.1">
    <property type="nucleotide sequence ID" value="NZ_CP039964.1"/>
</dbReference>
<dbReference type="PROSITE" id="PS50894">
    <property type="entry name" value="HPT"/>
    <property type="match status" value="1"/>
</dbReference>
<dbReference type="InterPro" id="IPR036641">
    <property type="entry name" value="HPT_dom_sf"/>
</dbReference>
<dbReference type="KEGG" id="pseb:EOK75_08670"/>
<organism evidence="4 5">
    <name type="scientific">Pseudorhodobacter turbinis</name>
    <dbReference type="NCBI Taxonomy" id="2500533"/>
    <lineage>
        <taxon>Bacteria</taxon>
        <taxon>Pseudomonadati</taxon>
        <taxon>Pseudomonadota</taxon>
        <taxon>Alphaproteobacteria</taxon>
        <taxon>Rhodobacterales</taxon>
        <taxon>Paracoccaceae</taxon>
        <taxon>Pseudorhodobacter</taxon>
    </lineage>
</organism>
<protein>
    <submittedName>
        <fullName evidence="4">Hpt domain-containing protein</fullName>
    </submittedName>
</protein>